<name>B9YEC4_9FIRM</name>
<proteinExistence type="predicted"/>
<sequence>MNMRDKIRFDAYKELKIVNIESLFFAFLLGFTLIDNGLSPIAGVAAGLVSVLVIKFLFRFKIGYFLVSTVFSGFWAIAFSSGWLRDGNWLVGGGLALGIFAACLYGHQLNYEEEKNREDD</sequence>
<feature type="transmembrane region" description="Helical" evidence="1">
    <location>
        <begin position="15"/>
        <end position="34"/>
    </location>
</feature>
<keyword evidence="1" id="KW-0472">Membrane</keyword>
<gene>
    <name evidence="2" type="ORF">HOLDEFILI_04198</name>
</gene>
<accession>B9YEC4</accession>
<evidence type="ECO:0000313" key="2">
    <source>
        <dbReference type="EMBL" id="EEF65689.1"/>
    </source>
</evidence>
<comment type="caution">
    <text evidence="2">The sequence shown here is derived from an EMBL/GenBank/DDBJ whole genome shotgun (WGS) entry which is preliminary data.</text>
</comment>
<dbReference type="Proteomes" id="UP000005950">
    <property type="component" value="Unassembled WGS sequence"/>
</dbReference>
<reference evidence="2 3" key="2">
    <citation type="submission" date="2009-02" db="EMBL/GenBank/DDBJ databases">
        <title>Draft genome sequence of Holdemania filiformis DSM 12042.</title>
        <authorList>
            <person name="Sudarsanam P."/>
            <person name="Ley R."/>
            <person name="Guruge J."/>
            <person name="Turnbaugh P.J."/>
            <person name="Mahowald M."/>
            <person name="Liep D."/>
            <person name="Gordon J."/>
        </authorList>
    </citation>
    <scope>NUCLEOTIDE SEQUENCE [LARGE SCALE GENOMIC DNA]</scope>
    <source>
        <strain evidence="2 3">DSM 12042</strain>
    </source>
</reference>
<dbReference type="AlphaFoldDB" id="B9YEC4"/>
<feature type="transmembrane region" description="Helical" evidence="1">
    <location>
        <begin position="65"/>
        <end position="83"/>
    </location>
</feature>
<dbReference type="EMBL" id="ACCF01000263">
    <property type="protein sequence ID" value="EEF65689.1"/>
    <property type="molecule type" value="Genomic_DNA"/>
</dbReference>
<reference evidence="2 3" key="1">
    <citation type="submission" date="2008-12" db="EMBL/GenBank/DDBJ databases">
        <authorList>
            <person name="Fulton L."/>
            <person name="Clifton S."/>
            <person name="Fulton B."/>
            <person name="Xu J."/>
            <person name="Minx P."/>
            <person name="Pepin K.H."/>
            <person name="Johnson M."/>
            <person name="Bhonagiri V."/>
            <person name="Nash W.E."/>
            <person name="Mardis E.R."/>
            <person name="Wilson R.K."/>
        </authorList>
    </citation>
    <scope>NUCLEOTIDE SEQUENCE [LARGE SCALE GENOMIC DNA]</scope>
    <source>
        <strain evidence="2 3">DSM 12042</strain>
    </source>
</reference>
<organism evidence="2 3">
    <name type="scientific">Holdemania filiformis DSM 12042</name>
    <dbReference type="NCBI Taxonomy" id="545696"/>
    <lineage>
        <taxon>Bacteria</taxon>
        <taxon>Bacillati</taxon>
        <taxon>Bacillota</taxon>
        <taxon>Erysipelotrichia</taxon>
        <taxon>Erysipelotrichales</taxon>
        <taxon>Erysipelotrichaceae</taxon>
        <taxon>Holdemania</taxon>
    </lineage>
</organism>
<evidence type="ECO:0000313" key="3">
    <source>
        <dbReference type="Proteomes" id="UP000005950"/>
    </source>
</evidence>
<dbReference type="STRING" id="545696.HOLDEFILI_04198"/>
<dbReference type="HOGENOM" id="CLU_2046435_0_0_9"/>
<keyword evidence="1" id="KW-0812">Transmembrane</keyword>
<keyword evidence="1" id="KW-1133">Transmembrane helix</keyword>
<evidence type="ECO:0000256" key="1">
    <source>
        <dbReference type="SAM" id="Phobius"/>
    </source>
</evidence>
<protein>
    <submittedName>
        <fullName evidence="2">Uncharacterized protein</fullName>
    </submittedName>
</protein>
<feature type="transmembrane region" description="Helical" evidence="1">
    <location>
        <begin position="89"/>
        <end position="107"/>
    </location>
</feature>
<feature type="transmembrane region" description="Helical" evidence="1">
    <location>
        <begin position="40"/>
        <end position="58"/>
    </location>
</feature>